<dbReference type="Proteomes" id="UP000299102">
    <property type="component" value="Unassembled WGS sequence"/>
</dbReference>
<dbReference type="EMBL" id="BGZK01001443">
    <property type="protein sequence ID" value="GBP80059.1"/>
    <property type="molecule type" value="Genomic_DNA"/>
</dbReference>
<comment type="caution">
    <text evidence="1">The sequence shown here is derived from an EMBL/GenBank/DDBJ whole genome shotgun (WGS) entry which is preliminary data.</text>
</comment>
<evidence type="ECO:0000313" key="2">
    <source>
        <dbReference type="Proteomes" id="UP000299102"/>
    </source>
</evidence>
<accession>A0A4C1YZL7</accession>
<organism evidence="1 2">
    <name type="scientific">Eumeta variegata</name>
    <name type="common">Bagworm moth</name>
    <name type="synonym">Eumeta japonica</name>
    <dbReference type="NCBI Taxonomy" id="151549"/>
    <lineage>
        <taxon>Eukaryota</taxon>
        <taxon>Metazoa</taxon>
        <taxon>Ecdysozoa</taxon>
        <taxon>Arthropoda</taxon>
        <taxon>Hexapoda</taxon>
        <taxon>Insecta</taxon>
        <taxon>Pterygota</taxon>
        <taxon>Neoptera</taxon>
        <taxon>Endopterygota</taxon>
        <taxon>Lepidoptera</taxon>
        <taxon>Glossata</taxon>
        <taxon>Ditrysia</taxon>
        <taxon>Tineoidea</taxon>
        <taxon>Psychidae</taxon>
        <taxon>Oiketicinae</taxon>
        <taxon>Eumeta</taxon>
    </lineage>
</organism>
<gene>
    <name evidence="1" type="ORF">EVAR_53199_1</name>
</gene>
<name>A0A4C1YZL7_EUMVA</name>
<sequence length="124" mass="14077">MLLCAAGWSLVDFDRLLQTAATCDRKFSLVSIRPSTFISSTRLIWEPPSVWWGFEIQLFVSTIACVFVVRSSAYFRNPILTIFIASLAAFSMVELDSLEKAGLHRRQMPDSVPLRRSVFEEASR</sequence>
<protein>
    <submittedName>
        <fullName evidence="1">Uncharacterized protein</fullName>
    </submittedName>
</protein>
<keyword evidence="2" id="KW-1185">Reference proteome</keyword>
<proteinExistence type="predicted"/>
<reference evidence="1 2" key="1">
    <citation type="journal article" date="2019" name="Commun. Biol.">
        <title>The bagworm genome reveals a unique fibroin gene that provides high tensile strength.</title>
        <authorList>
            <person name="Kono N."/>
            <person name="Nakamura H."/>
            <person name="Ohtoshi R."/>
            <person name="Tomita M."/>
            <person name="Numata K."/>
            <person name="Arakawa K."/>
        </authorList>
    </citation>
    <scope>NUCLEOTIDE SEQUENCE [LARGE SCALE GENOMIC DNA]</scope>
</reference>
<dbReference type="AlphaFoldDB" id="A0A4C1YZL7"/>
<evidence type="ECO:0000313" key="1">
    <source>
        <dbReference type="EMBL" id="GBP80059.1"/>
    </source>
</evidence>